<dbReference type="AlphaFoldDB" id="A0A4Y7SFU6"/>
<dbReference type="GO" id="GO:0005525">
    <property type="term" value="F:GTP binding"/>
    <property type="evidence" value="ECO:0007669"/>
    <property type="project" value="InterPro"/>
</dbReference>
<sequence length="303" mass="34364">MPPQRPVDPVLEDGNDTDIVIPVMGPTKAGKSSFLNQLLETAVFEVGVKLASCTQVIASHVVVRVPSEYAQLNRLLNGRRIVLVDTPGFDDTYMGDEEILSRISEWLTRSDGFPGSLLKNLTLFTKLCGCDAMEQVAFITTKWDRLQNMEEGNDRLAELSEDFWRENIQHGAQIIHVQPQYIPSKMSPLHKRPWEIVHHLVVAAESRNVENRILQIQDEIVNDHRFLPETDAGKELRMSLGTLLEKAKDLKRRAREGAKAGKPTDSLEMRQQEIDRITAQLRSLRPPGLLVRAKRFFGFFTKS</sequence>
<keyword evidence="3" id="KW-1185">Reference proteome</keyword>
<reference evidence="2 3" key="1">
    <citation type="journal article" date="2019" name="Nat. Ecol. Evol.">
        <title>Megaphylogeny resolves global patterns of mushroom evolution.</title>
        <authorList>
            <person name="Varga T."/>
            <person name="Krizsan K."/>
            <person name="Foldi C."/>
            <person name="Dima B."/>
            <person name="Sanchez-Garcia M."/>
            <person name="Sanchez-Ramirez S."/>
            <person name="Szollosi G.J."/>
            <person name="Szarkandi J.G."/>
            <person name="Papp V."/>
            <person name="Albert L."/>
            <person name="Andreopoulos W."/>
            <person name="Angelini C."/>
            <person name="Antonin V."/>
            <person name="Barry K.W."/>
            <person name="Bougher N.L."/>
            <person name="Buchanan P."/>
            <person name="Buyck B."/>
            <person name="Bense V."/>
            <person name="Catcheside P."/>
            <person name="Chovatia M."/>
            <person name="Cooper J."/>
            <person name="Damon W."/>
            <person name="Desjardin D."/>
            <person name="Finy P."/>
            <person name="Geml J."/>
            <person name="Haridas S."/>
            <person name="Hughes K."/>
            <person name="Justo A."/>
            <person name="Karasinski D."/>
            <person name="Kautmanova I."/>
            <person name="Kiss B."/>
            <person name="Kocsube S."/>
            <person name="Kotiranta H."/>
            <person name="LaButti K.M."/>
            <person name="Lechner B.E."/>
            <person name="Liimatainen K."/>
            <person name="Lipzen A."/>
            <person name="Lukacs Z."/>
            <person name="Mihaltcheva S."/>
            <person name="Morgado L.N."/>
            <person name="Niskanen T."/>
            <person name="Noordeloos M.E."/>
            <person name="Ohm R.A."/>
            <person name="Ortiz-Santana B."/>
            <person name="Ovrebo C."/>
            <person name="Racz N."/>
            <person name="Riley R."/>
            <person name="Savchenko A."/>
            <person name="Shiryaev A."/>
            <person name="Soop K."/>
            <person name="Spirin V."/>
            <person name="Szebenyi C."/>
            <person name="Tomsovsky M."/>
            <person name="Tulloss R.E."/>
            <person name="Uehling J."/>
            <person name="Grigoriev I.V."/>
            <person name="Vagvolgyi C."/>
            <person name="Papp T."/>
            <person name="Martin F.M."/>
            <person name="Miettinen O."/>
            <person name="Hibbett D.S."/>
            <person name="Nagy L.G."/>
        </authorList>
    </citation>
    <scope>NUCLEOTIDE SEQUENCE [LARGE SCALE GENOMIC DNA]</scope>
    <source>
        <strain evidence="2 3">FP101781</strain>
    </source>
</reference>
<dbReference type="SUPFAM" id="SSF52540">
    <property type="entry name" value="P-loop containing nucleoside triphosphate hydrolases"/>
    <property type="match status" value="1"/>
</dbReference>
<feature type="domain" description="G" evidence="1">
    <location>
        <begin position="23"/>
        <end position="93"/>
    </location>
</feature>
<gene>
    <name evidence="2" type="ORF">FA13DRAFT_1820080</name>
</gene>
<dbReference type="EMBL" id="QPFP01000137">
    <property type="protein sequence ID" value="TEB20522.1"/>
    <property type="molecule type" value="Genomic_DNA"/>
</dbReference>
<dbReference type="Gene3D" id="3.40.50.300">
    <property type="entry name" value="P-loop containing nucleotide triphosphate hydrolases"/>
    <property type="match status" value="1"/>
</dbReference>
<dbReference type="Proteomes" id="UP000298030">
    <property type="component" value="Unassembled WGS sequence"/>
</dbReference>
<evidence type="ECO:0000313" key="3">
    <source>
        <dbReference type="Proteomes" id="UP000298030"/>
    </source>
</evidence>
<dbReference type="OrthoDB" id="8954335at2759"/>
<protein>
    <recommendedName>
        <fullName evidence="1">G domain-containing protein</fullName>
    </recommendedName>
</protein>
<dbReference type="CDD" id="cd00882">
    <property type="entry name" value="Ras_like_GTPase"/>
    <property type="match status" value="1"/>
</dbReference>
<organism evidence="2 3">
    <name type="scientific">Coprinellus micaceus</name>
    <name type="common">Glistening ink-cap mushroom</name>
    <name type="synonym">Coprinus micaceus</name>
    <dbReference type="NCBI Taxonomy" id="71717"/>
    <lineage>
        <taxon>Eukaryota</taxon>
        <taxon>Fungi</taxon>
        <taxon>Dikarya</taxon>
        <taxon>Basidiomycota</taxon>
        <taxon>Agaricomycotina</taxon>
        <taxon>Agaricomycetes</taxon>
        <taxon>Agaricomycetidae</taxon>
        <taxon>Agaricales</taxon>
        <taxon>Agaricineae</taxon>
        <taxon>Psathyrellaceae</taxon>
        <taxon>Coprinellus</taxon>
    </lineage>
</organism>
<dbReference type="InterPro" id="IPR006073">
    <property type="entry name" value="GTP-bd"/>
</dbReference>
<evidence type="ECO:0000259" key="1">
    <source>
        <dbReference type="Pfam" id="PF01926"/>
    </source>
</evidence>
<dbReference type="Pfam" id="PF01926">
    <property type="entry name" value="MMR_HSR1"/>
    <property type="match status" value="1"/>
</dbReference>
<comment type="caution">
    <text evidence="2">The sequence shown here is derived from an EMBL/GenBank/DDBJ whole genome shotgun (WGS) entry which is preliminary data.</text>
</comment>
<evidence type="ECO:0000313" key="2">
    <source>
        <dbReference type="EMBL" id="TEB20522.1"/>
    </source>
</evidence>
<dbReference type="InterPro" id="IPR027417">
    <property type="entry name" value="P-loop_NTPase"/>
</dbReference>
<accession>A0A4Y7SFU6</accession>
<proteinExistence type="predicted"/>
<name>A0A4Y7SFU6_COPMI</name>
<dbReference type="STRING" id="71717.A0A4Y7SFU6"/>